<dbReference type="PRINTS" id="PR00081">
    <property type="entry name" value="GDHRDH"/>
</dbReference>
<evidence type="ECO:0000259" key="4">
    <source>
        <dbReference type="SMART" id="SM00822"/>
    </source>
</evidence>
<dbReference type="Gene3D" id="3.40.50.720">
    <property type="entry name" value="NAD(P)-binding Rossmann-like Domain"/>
    <property type="match status" value="1"/>
</dbReference>
<name>A0ABY3VQN3_9MYCO</name>
<sequence>MSSLPKFHFPGARAVVTGAASGMGEQIAYLLAERGARLALVDRDGDRLAGVAQEIHARHPGISQTTEVVDLSDPAQISDLTAALRRDRVDLLVNNAGVALGGRFADVSEEEFDWVMQINFRAPVALTRGLLPAMPEGAHIVNVSSLFGLVAPPGQTAYSASKFALRGFSEALRRELRPAGIGVTTIHPGGIRTRIAETARVAAGASDDEVQAGKAAFAKMLTYPADRAAAEIVNGVANRKGRVVIAPEAVVLDVVARIAPVEHFEIATSIRSQVKRLRRYLPR</sequence>
<dbReference type="InterPro" id="IPR020904">
    <property type="entry name" value="Sc_DH/Rdtase_CS"/>
</dbReference>
<dbReference type="PROSITE" id="PS00061">
    <property type="entry name" value="ADH_SHORT"/>
    <property type="match status" value="1"/>
</dbReference>
<keyword evidence="6" id="KW-1185">Reference proteome</keyword>
<dbReference type="RefSeq" id="WP_240261213.1">
    <property type="nucleotide sequence ID" value="NZ_CP092488.2"/>
</dbReference>
<evidence type="ECO:0000313" key="6">
    <source>
        <dbReference type="Proteomes" id="UP001055336"/>
    </source>
</evidence>
<dbReference type="PANTHER" id="PTHR44196">
    <property type="entry name" value="DEHYDROGENASE/REDUCTASE SDR FAMILY MEMBER 7B"/>
    <property type="match status" value="1"/>
</dbReference>
<dbReference type="Pfam" id="PF00106">
    <property type="entry name" value="adh_short"/>
    <property type="match status" value="1"/>
</dbReference>
<keyword evidence="2" id="KW-0560">Oxidoreductase</keyword>
<gene>
    <name evidence="5" type="ORF">MKK62_24610</name>
</gene>
<dbReference type="PANTHER" id="PTHR44196:SF1">
    <property type="entry name" value="DEHYDROGENASE_REDUCTASE SDR FAMILY MEMBER 7B"/>
    <property type="match status" value="1"/>
</dbReference>
<dbReference type="EMBL" id="CP092488">
    <property type="protein sequence ID" value="UMB69481.1"/>
    <property type="molecule type" value="Genomic_DNA"/>
</dbReference>
<evidence type="ECO:0000313" key="5">
    <source>
        <dbReference type="EMBL" id="UMB69481.1"/>
    </source>
</evidence>
<evidence type="ECO:0000256" key="3">
    <source>
        <dbReference type="RuleBase" id="RU000363"/>
    </source>
</evidence>
<dbReference type="InterPro" id="IPR057326">
    <property type="entry name" value="KR_dom"/>
</dbReference>
<evidence type="ECO:0000256" key="1">
    <source>
        <dbReference type="ARBA" id="ARBA00006484"/>
    </source>
</evidence>
<evidence type="ECO:0000256" key="2">
    <source>
        <dbReference type="ARBA" id="ARBA00023002"/>
    </source>
</evidence>
<dbReference type="SMART" id="SM00822">
    <property type="entry name" value="PKS_KR"/>
    <property type="match status" value="1"/>
</dbReference>
<comment type="similarity">
    <text evidence="1 3">Belongs to the short-chain dehydrogenases/reductases (SDR) family.</text>
</comment>
<proteinExistence type="inferred from homology"/>
<dbReference type="InterPro" id="IPR036291">
    <property type="entry name" value="NAD(P)-bd_dom_sf"/>
</dbReference>
<dbReference type="Proteomes" id="UP001055336">
    <property type="component" value="Chromosome"/>
</dbReference>
<protein>
    <submittedName>
        <fullName evidence="5">SDR family NAD(P)-dependent oxidoreductase</fullName>
    </submittedName>
</protein>
<dbReference type="PRINTS" id="PR00080">
    <property type="entry name" value="SDRFAMILY"/>
</dbReference>
<dbReference type="SUPFAM" id="SSF51735">
    <property type="entry name" value="NAD(P)-binding Rossmann-fold domains"/>
    <property type="match status" value="1"/>
</dbReference>
<organism evidence="5 6">
    <name type="scientific">Mycobacterium paraterrae</name>
    <dbReference type="NCBI Taxonomy" id="577492"/>
    <lineage>
        <taxon>Bacteria</taxon>
        <taxon>Bacillati</taxon>
        <taxon>Actinomycetota</taxon>
        <taxon>Actinomycetes</taxon>
        <taxon>Mycobacteriales</taxon>
        <taxon>Mycobacteriaceae</taxon>
        <taxon>Mycobacterium</taxon>
    </lineage>
</organism>
<accession>A0ABY3VQN3</accession>
<dbReference type="InterPro" id="IPR002347">
    <property type="entry name" value="SDR_fam"/>
</dbReference>
<reference evidence="5" key="1">
    <citation type="submission" date="2022-08" db="EMBL/GenBank/DDBJ databases">
        <title>Whole genome sequencing of non-tuberculosis mycobacteria type-strains.</title>
        <authorList>
            <person name="Igarashi Y."/>
            <person name="Osugi A."/>
            <person name="Mitarai S."/>
        </authorList>
    </citation>
    <scope>NUCLEOTIDE SEQUENCE</scope>
    <source>
        <strain evidence="5">DSM 45127</strain>
    </source>
</reference>
<feature type="domain" description="Ketoreductase" evidence="4">
    <location>
        <begin position="12"/>
        <end position="194"/>
    </location>
</feature>